<protein>
    <recommendedName>
        <fullName evidence="2">Clr5 domain-containing protein</fullName>
    </recommendedName>
</protein>
<dbReference type="Pfam" id="PF14420">
    <property type="entry name" value="Clr5"/>
    <property type="match status" value="1"/>
</dbReference>
<reference evidence="3 4" key="1">
    <citation type="journal article" date="2016" name="Genome Biol. Evol.">
        <title>Draft genome sequence of an aflatoxigenic Aspergillus species, A. bombycis.</title>
        <authorList>
            <person name="Moore G.G."/>
            <person name="Mack B.M."/>
            <person name="Beltz S.B."/>
            <person name="Gilbert M.K."/>
        </authorList>
    </citation>
    <scope>NUCLEOTIDE SEQUENCE [LARGE SCALE GENOMIC DNA]</scope>
    <source>
        <strain evidence="4">NRRL 26010</strain>
    </source>
</reference>
<dbReference type="EMBL" id="LYCR01000002">
    <property type="protein sequence ID" value="OGM50673.1"/>
    <property type="molecule type" value="Genomic_DNA"/>
</dbReference>
<dbReference type="AlphaFoldDB" id="A0A1F8AG06"/>
<feature type="region of interest" description="Disordered" evidence="1">
    <location>
        <begin position="262"/>
        <end position="293"/>
    </location>
</feature>
<dbReference type="PANTHER" id="PTHR38788">
    <property type="entry name" value="CLR5 DOMAIN-CONTAINING PROTEIN"/>
    <property type="match status" value="1"/>
</dbReference>
<name>A0A1F8AG06_9EURO</name>
<sequence>MDGSIPPSSAISPISPSPSTSSSIFRPRRSEDWHEYRPIIEQLYRDNQLKLRDVKRIMERDYKFHASEKQYKDRLAAWHVRKNIKAKEVHVMIRKQQKRAARGKQTGFRVAGQEVDSKRIARFVRRYGTHWDNKGRAESQSQSPPQLQPQSQPETQPLNHRSSPEPGRLLPCDHVSVASAVHTELDTPSDMSCYTPEPDARDRSSTLSPRPETMSPRSEMTPSFPLACTTHGSFVKHYESWLEKETLVNQSAGHDKLKIEQTPASEVDDSQSLPTTTYSPSLPNDTPKTTNDVSWKDLDSFQNRLLALHDTLEASMAGFIYPNEEENRTPLL</sequence>
<dbReference type="GeneID" id="34443824"/>
<evidence type="ECO:0000313" key="3">
    <source>
        <dbReference type="EMBL" id="OGM50673.1"/>
    </source>
</evidence>
<feature type="compositionally biased region" description="Low complexity" evidence="1">
    <location>
        <begin position="139"/>
        <end position="153"/>
    </location>
</feature>
<dbReference type="STRING" id="109264.A0A1F8AG06"/>
<dbReference type="PANTHER" id="PTHR38788:SF3">
    <property type="entry name" value="CLR5 DOMAIN-CONTAINING PROTEIN"/>
    <property type="match status" value="1"/>
</dbReference>
<evidence type="ECO:0000313" key="4">
    <source>
        <dbReference type="Proteomes" id="UP000179179"/>
    </source>
</evidence>
<feature type="compositionally biased region" description="Polar residues" evidence="1">
    <location>
        <begin position="270"/>
        <end position="293"/>
    </location>
</feature>
<comment type="caution">
    <text evidence="3">The sequence shown here is derived from an EMBL/GenBank/DDBJ whole genome shotgun (WGS) entry which is preliminary data.</text>
</comment>
<feature type="compositionally biased region" description="Low complexity" evidence="1">
    <location>
        <begin position="1"/>
        <end position="25"/>
    </location>
</feature>
<feature type="region of interest" description="Disordered" evidence="1">
    <location>
        <begin position="132"/>
        <end position="225"/>
    </location>
</feature>
<keyword evidence="4" id="KW-1185">Reference proteome</keyword>
<dbReference type="Proteomes" id="UP000179179">
    <property type="component" value="Unassembled WGS sequence"/>
</dbReference>
<organism evidence="3 4">
    <name type="scientific">Aspergillus bombycis</name>
    <dbReference type="NCBI Taxonomy" id="109264"/>
    <lineage>
        <taxon>Eukaryota</taxon>
        <taxon>Fungi</taxon>
        <taxon>Dikarya</taxon>
        <taxon>Ascomycota</taxon>
        <taxon>Pezizomycotina</taxon>
        <taxon>Eurotiomycetes</taxon>
        <taxon>Eurotiomycetidae</taxon>
        <taxon>Eurotiales</taxon>
        <taxon>Aspergillaceae</taxon>
        <taxon>Aspergillus</taxon>
    </lineage>
</organism>
<dbReference type="InterPro" id="IPR025676">
    <property type="entry name" value="Clr5_dom"/>
</dbReference>
<evidence type="ECO:0000259" key="2">
    <source>
        <dbReference type="Pfam" id="PF14420"/>
    </source>
</evidence>
<accession>A0A1F8AG06</accession>
<gene>
    <name evidence="3" type="ORF">ABOM_000434</name>
</gene>
<evidence type="ECO:0000256" key="1">
    <source>
        <dbReference type="SAM" id="MobiDB-lite"/>
    </source>
</evidence>
<proteinExistence type="predicted"/>
<feature type="region of interest" description="Disordered" evidence="1">
    <location>
        <begin position="1"/>
        <end position="28"/>
    </location>
</feature>
<dbReference type="RefSeq" id="XP_022394390.1">
    <property type="nucleotide sequence ID" value="XM_022527564.1"/>
</dbReference>
<feature type="domain" description="Clr5" evidence="2">
    <location>
        <begin position="30"/>
        <end position="82"/>
    </location>
</feature>
<dbReference type="OrthoDB" id="539213at2759"/>